<proteinExistence type="predicted"/>
<name>A0A0A9FM74_ARUDO</name>
<protein>
    <submittedName>
        <fullName evidence="1">Uncharacterized protein</fullName>
    </submittedName>
</protein>
<accession>A0A0A9FM74</accession>
<dbReference type="AlphaFoldDB" id="A0A0A9FM74"/>
<evidence type="ECO:0000313" key="1">
    <source>
        <dbReference type="EMBL" id="JAE11211.1"/>
    </source>
</evidence>
<reference evidence="1" key="1">
    <citation type="submission" date="2014-09" db="EMBL/GenBank/DDBJ databases">
        <authorList>
            <person name="Magalhaes I.L.F."/>
            <person name="Oliveira U."/>
            <person name="Santos F.R."/>
            <person name="Vidigal T.H.D.A."/>
            <person name="Brescovit A.D."/>
            <person name="Santos A.J."/>
        </authorList>
    </citation>
    <scope>NUCLEOTIDE SEQUENCE</scope>
    <source>
        <tissue evidence="1">Shoot tissue taken approximately 20 cm above the soil surface</tissue>
    </source>
</reference>
<dbReference type="EMBL" id="GBRH01186685">
    <property type="protein sequence ID" value="JAE11211.1"/>
    <property type="molecule type" value="Transcribed_RNA"/>
</dbReference>
<reference evidence="1" key="2">
    <citation type="journal article" date="2015" name="Data Brief">
        <title>Shoot transcriptome of the giant reed, Arundo donax.</title>
        <authorList>
            <person name="Barrero R.A."/>
            <person name="Guerrero F.D."/>
            <person name="Moolhuijzen P."/>
            <person name="Goolsby J.A."/>
            <person name="Tidwell J."/>
            <person name="Bellgard S.E."/>
            <person name="Bellgard M.I."/>
        </authorList>
    </citation>
    <scope>NUCLEOTIDE SEQUENCE</scope>
    <source>
        <tissue evidence="1">Shoot tissue taken approximately 20 cm above the soil surface</tissue>
    </source>
</reference>
<organism evidence="1">
    <name type="scientific">Arundo donax</name>
    <name type="common">Giant reed</name>
    <name type="synonym">Donax arundinaceus</name>
    <dbReference type="NCBI Taxonomy" id="35708"/>
    <lineage>
        <taxon>Eukaryota</taxon>
        <taxon>Viridiplantae</taxon>
        <taxon>Streptophyta</taxon>
        <taxon>Embryophyta</taxon>
        <taxon>Tracheophyta</taxon>
        <taxon>Spermatophyta</taxon>
        <taxon>Magnoliopsida</taxon>
        <taxon>Liliopsida</taxon>
        <taxon>Poales</taxon>
        <taxon>Poaceae</taxon>
        <taxon>PACMAD clade</taxon>
        <taxon>Arundinoideae</taxon>
        <taxon>Arundineae</taxon>
        <taxon>Arundo</taxon>
    </lineage>
</organism>
<sequence length="88" mass="9599">MQKLENYTPPHHTKLKDPCYDSLLQRPIASPTLILSPALTQKLKSEELMPFPLAFDTGASNMTTTVDPMLNPAISSPFSTITPEPSGS</sequence>